<dbReference type="AlphaFoldDB" id="A0AAJ0HE23"/>
<feature type="region of interest" description="Disordered" evidence="1">
    <location>
        <begin position="296"/>
        <end position="315"/>
    </location>
</feature>
<dbReference type="Proteomes" id="UP001275084">
    <property type="component" value="Unassembled WGS sequence"/>
</dbReference>
<reference evidence="3" key="2">
    <citation type="submission" date="2023-06" db="EMBL/GenBank/DDBJ databases">
        <authorList>
            <consortium name="Lawrence Berkeley National Laboratory"/>
            <person name="Haridas S."/>
            <person name="Hensen N."/>
            <person name="Bonometti L."/>
            <person name="Westerberg I."/>
            <person name="Brannstrom I.O."/>
            <person name="Guillou S."/>
            <person name="Cros-Aarteil S."/>
            <person name="Calhoun S."/>
            <person name="Kuo A."/>
            <person name="Mondo S."/>
            <person name="Pangilinan J."/>
            <person name="Riley R."/>
            <person name="Labutti K."/>
            <person name="Andreopoulos B."/>
            <person name="Lipzen A."/>
            <person name="Chen C."/>
            <person name="Yanf M."/>
            <person name="Daum C."/>
            <person name="Ng V."/>
            <person name="Clum A."/>
            <person name="Steindorff A."/>
            <person name="Ohm R."/>
            <person name="Martin F."/>
            <person name="Silar P."/>
            <person name="Natvig D."/>
            <person name="Lalanne C."/>
            <person name="Gautier V."/>
            <person name="Ament-Velasquez S.L."/>
            <person name="Kruys A."/>
            <person name="Hutchinson M.I."/>
            <person name="Powell A.J."/>
            <person name="Barry K."/>
            <person name="Miller A.N."/>
            <person name="Grigoriev I.V."/>
            <person name="Debuchy R."/>
            <person name="Gladieux P."/>
            <person name="Thoren M.H."/>
            <person name="Johannesson H."/>
        </authorList>
    </citation>
    <scope>NUCLEOTIDE SEQUENCE</scope>
    <source>
        <strain evidence="3">CBS 955.72</strain>
    </source>
</reference>
<keyword evidence="2" id="KW-1133">Transmembrane helix</keyword>
<proteinExistence type="predicted"/>
<keyword evidence="2" id="KW-0812">Transmembrane</keyword>
<accession>A0AAJ0HE23</accession>
<evidence type="ECO:0000313" key="3">
    <source>
        <dbReference type="EMBL" id="KAK3349097.1"/>
    </source>
</evidence>
<dbReference type="EMBL" id="JAUIQD010000005">
    <property type="protein sequence ID" value="KAK3349097.1"/>
    <property type="molecule type" value="Genomic_DNA"/>
</dbReference>
<reference evidence="3" key="1">
    <citation type="journal article" date="2023" name="Mol. Phylogenet. Evol.">
        <title>Genome-scale phylogeny and comparative genomics of the fungal order Sordariales.</title>
        <authorList>
            <person name="Hensen N."/>
            <person name="Bonometti L."/>
            <person name="Westerberg I."/>
            <person name="Brannstrom I.O."/>
            <person name="Guillou S."/>
            <person name="Cros-Aarteil S."/>
            <person name="Calhoun S."/>
            <person name="Haridas S."/>
            <person name="Kuo A."/>
            <person name="Mondo S."/>
            <person name="Pangilinan J."/>
            <person name="Riley R."/>
            <person name="LaButti K."/>
            <person name="Andreopoulos B."/>
            <person name="Lipzen A."/>
            <person name="Chen C."/>
            <person name="Yan M."/>
            <person name="Daum C."/>
            <person name="Ng V."/>
            <person name="Clum A."/>
            <person name="Steindorff A."/>
            <person name="Ohm R.A."/>
            <person name="Martin F."/>
            <person name="Silar P."/>
            <person name="Natvig D.O."/>
            <person name="Lalanne C."/>
            <person name="Gautier V."/>
            <person name="Ament-Velasquez S.L."/>
            <person name="Kruys A."/>
            <person name="Hutchinson M.I."/>
            <person name="Powell A.J."/>
            <person name="Barry K."/>
            <person name="Miller A.N."/>
            <person name="Grigoriev I.V."/>
            <person name="Debuchy R."/>
            <person name="Gladieux P."/>
            <person name="Hiltunen Thoren M."/>
            <person name="Johannesson H."/>
        </authorList>
    </citation>
    <scope>NUCLEOTIDE SEQUENCE</scope>
    <source>
        <strain evidence="3">CBS 955.72</strain>
    </source>
</reference>
<keyword evidence="2" id="KW-0472">Membrane</keyword>
<feature type="compositionally biased region" description="Polar residues" evidence="1">
    <location>
        <begin position="297"/>
        <end position="315"/>
    </location>
</feature>
<sequence length="315" mass="35191">MRCESARDVPGPKRSSNGLAFGAPRHLVGVPVLARRQALPRVFQTCLDTAARVIPEAGDYHRVASLSIPTIAATLVRNPHATIVSIVAELVRGGVLREQCTTTRPMAVAAAHIVFAVIGWITFLYNPQLDYVSPSLSIVWEDNSMFENFQQGLHHAARQSLVLSLRRFGNLIPGNWNRTSLTPYTIGIRTRRLLSRGTFQRDLHQPPPHLLFCEDHGARQLYKKQRKIIRATTGGHIDPYLDMACSFMRDQESLLAARVEQTFRKSAQFLLFADRLTELQRFEAAERGGVLEVDGGNSKSISLKGQRKVTSTMRP</sequence>
<evidence type="ECO:0000313" key="4">
    <source>
        <dbReference type="Proteomes" id="UP001275084"/>
    </source>
</evidence>
<organism evidence="3 4">
    <name type="scientific">Lasiosphaeria hispida</name>
    <dbReference type="NCBI Taxonomy" id="260671"/>
    <lineage>
        <taxon>Eukaryota</taxon>
        <taxon>Fungi</taxon>
        <taxon>Dikarya</taxon>
        <taxon>Ascomycota</taxon>
        <taxon>Pezizomycotina</taxon>
        <taxon>Sordariomycetes</taxon>
        <taxon>Sordariomycetidae</taxon>
        <taxon>Sordariales</taxon>
        <taxon>Lasiosphaeriaceae</taxon>
        <taxon>Lasiosphaeria</taxon>
    </lineage>
</organism>
<feature type="transmembrane region" description="Helical" evidence="2">
    <location>
        <begin position="106"/>
        <end position="125"/>
    </location>
</feature>
<name>A0AAJ0HE23_9PEZI</name>
<gene>
    <name evidence="3" type="ORF">B0T25DRAFT_235088</name>
</gene>
<protein>
    <submittedName>
        <fullName evidence="3">Uncharacterized protein</fullName>
    </submittedName>
</protein>
<evidence type="ECO:0000256" key="2">
    <source>
        <dbReference type="SAM" id="Phobius"/>
    </source>
</evidence>
<evidence type="ECO:0000256" key="1">
    <source>
        <dbReference type="SAM" id="MobiDB-lite"/>
    </source>
</evidence>
<comment type="caution">
    <text evidence="3">The sequence shown here is derived from an EMBL/GenBank/DDBJ whole genome shotgun (WGS) entry which is preliminary data.</text>
</comment>
<keyword evidence="4" id="KW-1185">Reference proteome</keyword>